<dbReference type="GO" id="GO:0017038">
    <property type="term" value="P:protein import"/>
    <property type="evidence" value="ECO:0007669"/>
    <property type="project" value="InterPro"/>
</dbReference>
<organism>
    <name type="scientific">Culex quinquefasciatus</name>
    <name type="common">Southern house mosquito</name>
    <name type="synonym">Culex pungens</name>
    <dbReference type="NCBI Taxonomy" id="7176"/>
    <lineage>
        <taxon>Eukaryota</taxon>
        <taxon>Metazoa</taxon>
        <taxon>Ecdysozoa</taxon>
        <taxon>Arthropoda</taxon>
        <taxon>Hexapoda</taxon>
        <taxon>Insecta</taxon>
        <taxon>Pterygota</taxon>
        <taxon>Neoptera</taxon>
        <taxon>Endopterygota</taxon>
        <taxon>Diptera</taxon>
        <taxon>Nematocera</taxon>
        <taxon>Culicoidea</taxon>
        <taxon>Culicidae</taxon>
        <taxon>Culicinae</taxon>
        <taxon>Culicini</taxon>
        <taxon>Culex</taxon>
        <taxon>Culex</taxon>
    </lineage>
</organism>
<dbReference type="OMA" id="RATITCC"/>
<evidence type="ECO:0000313" key="4">
    <source>
        <dbReference type="EMBL" id="EDS39907.1"/>
    </source>
</evidence>
<dbReference type="HOGENOM" id="CLU_252652_0_0_1"/>
<sequence length="1432" mass="164366">MLPIQFKSLSWLAAFFVCFVWFELVGLIMEDIKSEVDRASPDGANQTDEDKNAESTRSQNVDSAEVEAANPKPINLFTDQLIEDMIKCNVGAAKGAKTMEEPSTSKGDHENKDAKFKNAKGAKGNAPRRQRERNFVNSQKKEPQTDGNLPKNCLRQCGKLYNADRSQYVKRRQEVDSGQGNLLYSAKFKEGGVMWKLHGEAGLLTSSNEYVAQVTVRQLEELDLATTFNFAKGILRKNLKVTKVLLDEHHIDVEKVKQSCDEYLKGVFANTIDNVQNAEDLYQLESILKLNLQDDQKIITAIKNYTFMSDKTKQIVMRCFEMESRQTTRNRVFNVINSFLGGSKPRSCVDILRENVRFGIESHKAKALELAPGIMRVHLTMLQGKSVLFVTRYDLKLFSDMINTMDNKLVKSMMFAMVDRYFQRIKHFSTNQLHPVLPFTNQIFFYLCKSVLDVSEEVAAKTSTKKILHYDAATGWRKNVFNRRLKSSALDKCLDHELNLLLKLLNHFEVGRPTSSERFPYKFKIFENIESNPEYEQVIEHANKAFGHQHNKKSTVLPDELHVWICLLDDTIAQFFSNDEHIVKLSSALLKLYMNYSLSGQMSLDSLESLRVITHNTIRFVAQAGPFVHPKNEQDNYIIMKQIGYMNRASLEGRMSFTDYRDLIEVFAQYWKQRSDAIDGLEAKLPGDCFKHEVEAVQSLLMQCLAGALDKNVKLADLISFCRVYEELLVDVHNLPLDWFVRMPTTDFADIFLRKGVISVVENKWKDSDQQCYRVKDFEKFERVYRVLFEDVELPRNYLVETIKALLKCINSMEEKKHWKGGLVLTESDQLIATGLLITSVRKSLLYLKEQADYISFDRFLEENTKPFVTVSNDSSSFEDFKKRITLIKESYWYIRNLNVIDIDTALKLFRESNESDFNEEYLRLFYRKYSEQFEKYMTQNDTLETTARIAPIVAEVKRQKRHYLAEKWNVDFKFNVMPVLLAGLSAVWSLHVSKDVASSGQYLKPHCIQILCVSRLLSAEKVTPGVRKHLAQVLTGQGKSLVLALVAAILALCGHSVQVMCYSKYLATRDEKDFEEFYNYFDIRWNITYQTFGQAAGEHFEIVAGNAKKYVHRCIGLPKAAKLYGNIRPNPVLLIDEVDVFFDDKLYGENRGIGSFPNFEQGKSNFGYFNFHLGSISYAKLPENFPLILGVSGTLTTLSSYEKKVVKDHYNITDLSVMPSFFGGSNLKFNETQDFSCLNSVNEWMNAIFGRINMMVYARRSVLVVFDTDLKINAFKQQFAAQLDRLNVLTIDTDPADKERFINDAGVSRTITLATREMGRGVDYKSSVAVESNGGVHVIQTFFCVDVKEETQIKGRTARKDNRGSYELIVCIDHLQSEDLVDKTVHFSMVSYTQLNTRRNEQLVSKEAKRDAKLKIANEKHDVTAKFYKDL</sequence>
<feature type="region of interest" description="Disordered" evidence="1">
    <location>
        <begin position="97"/>
        <end position="151"/>
    </location>
</feature>
<dbReference type="SUPFAM" id="SSF52540">
    <property type="entry name" value="P-loop containing nucleoside triphosphate hydrolases"/>
    <property type="match status" value="2"/>
</dbReference>
<reference evidence="4" key="1">
    <citation type="submission" date="2007-03" db="EMBL/GenBank/DDBJ databases">
        <title>Annotation of Culex pipiens quinquefasciatus.</title>
        <authorList>
            <consortium name="The Broad Institute Genome Sequencing Platform"/>
            <person name="Atkinson P.W."/>
            <person name="Hemingway J."/>
            <person name="Christensen B.M."/>
            <person name="Higgs S."/>
            <person name="Kodira C."/>
            <person name="Hannick L."/>
            <person name="Megy K."/>
            <person name="O'Leary S."/>
            <person name="Pearson M."/>
            <person name="Haas B.J."/>
            <person name="Mauceli E."/>
            <person name="Wortman J.R."/>
            <person name="Lee N.H."/>
            <person name="Guigo R."/>
            <person name="Stanke M."/>
            <person name="Alvarado L."/>
            <person name="Amedeo P."/>
            <person name="Antoine C.H."/>
            <person name="Arensburger P."/>
            <person name="Bidwell S.L."/>
            <person name="Crawford M."/>
            <person name="Camaro F."/>
            <person name="Devon K."/>
            <person name="Engels R."/>
            <person name="Hammond M."/>
            <person name="Howarth C."/>
            <person name="Koehrsen M."/>
            <person name="Lawson D."/>
            <person name="Montgomery P."/>
            <person name="Nene V."/>
            <person name="Nusbaum C."/>
            <person name="Puiu D."/>
            <person name="Romero-Severson J."/>
            <person name="Severson D.W."/>
            <person name="Shumway M."/>
            <person name="Sisk P."/>
            <person name="Stolte C."/>
            <person name="Zeng Q."/>
            <person name="Eisenstadt E."/>
            <person name="Fraser-Liggett C."/>
            <person name="Strausberg R."/>
            <person name="Galagan J."/>
            <person name="Birren B."/>
            <person name="Collins F.H."/>
        </authorList>
    </citation>
    <scope>NUCLEOTIDE SEQUENCE [LARGE SCALE GENOMIC DNA]</scope>
    <source>
        <strain evidence="4">JHB</strain>
    </source>
</reference>
<dbReference type="GO" id="GO:0016020">
    <property type="term" value="C:membrane"/>
    <property type="evidence" value="ECO:0007669"/>
    <property type="project" value="InterPro"/>
</dbReference>
<protein>
    <recommendedName>
        <fullName evidence="3">SecA DEAD-like N-terminal domain-containing protein</fullName>
    </recommendedName>
</protein>
<keyword evidence="2" id="KW-0472">Membrane</keyword>
<feature type="domain" description="SecA DEAD-like N-terminal" evidence="3">
    <location>
        <begin position="1028"/>
        <end position="1091"/>
    </location>
</feature>
<dbReference type="VEuPathDB" id="VectorBase:CQUJHB002425"/>
<dbReference type="GO" id="GO:0006605">
    <property type="term" value="P:protein targeting"/>
    <property type="evidence" value="ECO:0007669"/>
    <property type="project" value="InterPro"/>
</dbReference>
<dbReference type="OrthoDB" id="7614088at2759"/>
<evidence type="ECO:0000256" key="1">
    <source>
        <dbReference type="SAM" id="MobiDB-lite"/>
    </source>
</evidence>
<evidence type="ECO:0000313" key="6">
    <source>
        <dbReference type="Proteomes" id="UP000002320"/>
    </source>
</evidence>
<feature type="compositionally biased region" description="Basic and acidic residues" evidence="1">
    <location>
        <begin position="106"/>
        <end position="116"/>
    </location>
</feature>
<dbReference type="EnsemblMetazoa" id="CPIJ013363-RA">
    <property type="protein sequence ID" value="CPIJ013363-PA"/>
    <property type="gene ID" value="CPIJ013363"/>
</dbReference>
<feature type="transmembrane region" description="Helical" evidence="2">
    <location>
        <begin position="9"/>
        <end position="29"/>
    </location>
</feature>
<name>B0X3L5_CULQU</name>
<dbReference type="EMBL" id="DS232317">
    <property type="protein sequence ID" value="EDS39907.1"/>
    <property type="molecule type" value="Genomic_DNA"/>
</dbReference>
<evidence type="ECO:0000256" key="2">
    <source>
        <dbReference type="SAM" id="Phobius"/>
    </source>
</evidence>
<dbReference type="GO" id="GO:0005524">
    <property type="term" value="F:ATP binding"/>
    <property type="evidence" value="ECO:0007669"/>
    <property type="project" value="InterPro"/>
</dbReference>
<dbReference type="eggNOG" id="ENOG502RZNF">
    <property type="taxonomic scope" value="Eukaryota"/>
</dbReference>
<dbReference type="VEuPathDB" id="VectorBase:CPIJ013363"/>
<keyword evidence="2" id="KW-0812">Transmembrane</keyword>
<dbReference type="InterPro" id="IPR011115">
    <property type="entry name" value="SecA_DEAD"/>
</dbReference>
<dbReference type="Proteomes" id="UP000002320">
    <property type="component" value="Unassembled WGS sequence"/>
</dbReference>
<dbReference type="PANTHER" id="PTHR30612">
    <property type="entry name" value="SECA INNER MEMBRANE COMPONENT OF SEC PROTEIN SECRETION SYSTEM"/>
    <property type="match status" value="1"/>
</dbReference>
<keyword evidence="2" id="KW-1133">Transmembrane helix</keyword>
<feature type="region of interest" description="Disordered" evidence="1">
    <location>
        <begin position="38"/>
        <end position="69"/>
    </location>
</feature>
<reference evidence="5" key="2">
    <citation type="submission" date="2021-02" db="UniProtKB">
        <authorList>
            <consortium name="EnsemblMetazoa"/>
        </authorList>
    </citation>
    <scope>IDENTIFICATION</scope>
    <source>
        <strain evidence="5">JHB</strain>
    </source>
</reference>
<evidence type="ECO:0000313" key="5">
    <source>
        <dbReference type="EnsemblMetazoa" id="CPIJ013363-PA"/>
    </source>
</evidence>
<dbReference type="InParanoid" id="B0X3L5"/>
<dbReference type="Gene3D" id="3.40.50.300">
    <property type="entry name" value="P-loop containing nucleotide triphosphate hydrolases"/>
    <property type="match status" value="2"/>
</dbReference>
<proteinExistence type="predicted"/>
<dbReference type="VEuPathDB" id="VectorBase:CQUJHB000134"/>
<keyword evidence="6" id="KW-1185">Reference proteome</keyword>
<dbReference type="Pfam" id="PF07517">
    <property type="entry name" value="SecA_DEAD"/>
    <property type="match status" value="1"/>
</dbReference>
<dbReference type="InterPro" id="IPR027417">
    <property type="entry name" value="P-loop_NTPase"/>
</dbReference>
<dbReference type="KEGG" id="cqu:CpipJ_CPIJ013363"/>
<accession>B0X3L5</accession>
<gene>
    <name evidence="5" type="primary">6047142</name>
    <name evidence="4" type="ORF">CpipJ_CPIJ013363</name>
</gene>
<dbReference type="InterPro" id="IPR000185">
    <property type="entry name" value="SecA"/>
</dbReference>
<dbReference type="PANTHER" id="PTHR30612:SF0">
    <property type="entry name" value="CHLOROPLAST PROTEIN-TRANSPORTING ATPASE"/>
    <property type="match status" value="1"/>
</dbReference>
<evidence type="ECO:0000259" key="3">
    <source>
        <dbReference type="Pfam" id="PF07517"/>
    </source>
</evidence>
<dbReference type="GO" id="GO:0006886">
    <property type="term" value="P:intracellular protein transport"/>
    <property type="evidence" value="ECO:0007669"/>
    <property type="project" value="InterPro"/>
</dbReference>